<dbReference type="PANTHER" id="PTHR10422:SF18">
    <property type="entry name" value="CYTOCHROME C OXIDASE SUBUNIT 1"/>
    <property type="match status" value="1"/>
</dbReference>
<feature type="transmembrane region" description="Helical" evidence="2">
    <location>
        <begin position="57"/>
        <end position="76"/>
    </location>
</feature>
<dbReference type="EMBL" id="KQ964837">
    <property type="protein sequence ID" value="KXN65648.1"/>
    <property type="molecule type" value="Genomic_DNA"/>
</dbReference>
<dbReference type="PANTHER" id="PTHR10422">
    <property type="entry name" value="CYTOCHROME C OXIDASE SUBUNIT 1"/>
    <property type="match status" value="1"/>
</dbReference>
<keyword evidence="1 2" id="KW-0812">Transmembrane</keyword>
<reference evidence="4 5" key="1">
    <citation type="journal article" date="2015" name="Genome Biol. Evol.">
        <title>Phylogenomic analyses indicate that early fungi evolved digesting cell walls of algal ancestors of land plants.</title>
        <authorList>
            <person name="Chang Y."/>
            <person name="Wang S."/>
            <person name="Sekimoto S."/>
            <person name="Aerts A.L."/>
            <person name="Choi C."/>
            <person name="Clum A."/>
            <person name="LaButti K.M."/>
            <person name="Lindquist E.A."/>
            <person name="Yee Ngan C."/>
            <person name="Ohm R.A."/>
            <person name="Salamov A.A."/>
            <person name="Grigoriev I.V."/>
            <person name="Spatafora J.W."/>
            <person name="Berbee M.L."/>
        </authorList>
    </citation>
    <scope>NUCLEOTIDE SEQUENCE [LARGE SCALE GENOMIC DNA]</scope>
    <source>
        <strain evidence="4 5">NRRL 28638</strain>
    </source>
</reference>
<dbReference type="PROSITE" id="PS50855">
    <property type="entry name" value="COX1"/>
    <property type="match status" value="1"/>
</dbReference>
<dbReference type="AlphaFoldDB" id="A0A137NSC5"/>
<comment type="function">
    <text evidence="1">Component of the cytochrome c oxidase, the last enzyme in the mitochondrial electron transport chain which drives oxidative phosphorylation. The respiratory chain contains 3 multisubunit complexes succinate dehydrogenase (complex II, CII), ubiquinol-cytochrome c oxidoreductase (cytochrome b-c1 complex, complex III, CIII) and cytochrome c oxidase (complex IV, CIV), that cooperate to transfer electrons derived from NADH and succinate to molecular oxygen, creating an electrochemical gradient over the inner membrane that drives transmembrane transport and the ATP synthase. Cytochrome c oxidase is the component of the respiratory chain that catalyzes the reduction of oxygen to water. Electrons originating from reduced cytochrome c in the intermembrane space (IMS) are transferred via the dinuclear copper A center (CU(A)) of subunit 2 and heme A of subunit 1 to the active site in subunit 1, a binuclear center (BNC) formed by heme A3 and copper B (CU(B)). The BNC reduces molecular oxygen to 2 water molecules using 4 electrons from cytochrome c in the IMS and 4 protons from the mitochondrial matrix.</text>
</comment>
<dbReference type="GO" id="GO:0046872">
    <property type="term" value="F:metal ion binding"/>
    <property type="evidence" value="ECO:0007669"/>
    <property type="project" value="UniProtKB-KW"/>
</dbReference>
<organism evidence="4 5">
    <name type="scientific">Conidiobolus coronatus (strain ATCC 28846 / CBS 209.66 / NRRL 28638)</name>
    <name type="common">Delacroixia coronata</name>
    <dbReference type="NCBI Taxonomy" id="796925"/>
    <lineage>
        <taxon>Eukaryota</taxon>
        <taxon>Fungi</taxon>
        <taxon>Fungi incertae sedis</taxon>
        <taxon>Zoopagomycota</taxon>
        <taxon>Entomophthoromycotina</taxon>
        <taxon>Entomophthoromycetes</taxon>
        <taxon>Entomophthorales</taxon>
        <taxon>Ancylistaceae</taxon>
        <taxon>Conidiobolus</taxon>
    </lineage>
</organism>
<evidence type="ECO:0000256" key="2">
    <source>
        <dbReference type="SAM" id="Phobius"/>
    </source>
</evidence>
<dbReference type="GO" id="GO:0006123">
    <property type="term" value="P:mitochondrial electron transport, cytochrome c to oxygen"/>
    <property type="evidence" value="ECO:0007669"/>
    <property type="project" value="TreeGrafter"/>
</dbReference>
<evidence type="ECO:0000313" key="4">
    <source>
        <dbReference type="EMBL" id="KXN65648.1"/>
    </source>
</evidence>
<dbReference type="InterPro" id="IPR000883">
    <property type="entry name" value="Cyt_C_Oxase_1"/>
</dbReference>
<evidence type="ECO:0000256" key="1">
    <source>
        <dbReference type="RuleBase" id="RU000369"/>
    </source>
</evidence>
<keyword evidence="1" id="KW-0999">Mitochondrion inner membrane</keyword>
<dbReference type="SUPFAM" id="SSF81442">
    <property type="entry name" value="Cytochrome c oxidase subunit I-like"/>
    <property type="match status" value="1"/>
</dbReference>
<keyword evidence="1" id="KW-0349">Heme</keyword>
<keyword evidence="1" id="KW-0479">Metal-binding</keyword>
<keyword evidence="2" id="KW-1133">Transmembrane helix</keyword>
<dbReference type="PRINTS" id="PR01165">
    <property type="entry name" value="CYCOXIDASEI"/>
</dbReference>
<protein>
    <recommendedName>
        <fullName evidence="1">Cytochrome c oxidase subunit 1</fullName>
        <ecNumber evidence="1">7.1.1.9</ecNumber>
    </recommendedName>
</protein>
<dbReference type="UniPathway" id="UPA00705"/>
<dbReference type="InterPro" id="IPR023616">
    <property type="entry name" value="Cyt_c_oxase-like_su1_dom"/>
</dbReference>
<proteinExistence type="inferred from homology"/>
<comment type="catalytic activity">
    <reaction evidence="1">
        <text>4 Fe(II)-[cytochrome c] + O2 + 8 H(+)(in) = 4 Fe(III)-[cytochrome c] + 2 H2O + 4 H(+)(out)</text>
        <dbReference type="Rhea" id="RHEA:11436"/>
        <dbReference type="Rhea" id="RHEA-COMP:10350"/>
        <dbReference type="Rhea" id="RHEA-COMP:14399"/>
        <dbReference type="ChEBI" id="CHEBI:15377"/>
        <dbReference type="ChEBI" id="CHEBI:15378"/>
        <dbReference type="ChEBI" id="CHEBI:15379"/>
        <dbReference type="ChEBI" id="CHEBI:29033"/>
        <dbReference type="ChEBI" id="CHEBI:29034"/>
        <dbReference type="EC" id="7.1.1.9"/>
    </reaction>
</comment>
<accession>A0A137NSC5</accession>
<keyword evidence="1 2" id="KW-0472">Membrane</keyword>
<dbReference type="STRING" id="796925.A0A137NSC5"/>
<keyword evidence="1" id="KW-0679">Respiratory chain</keyword>
<sequence>MYLRWLYSTNARDIGVLYLIFAVLAGLIGTVLSIIIRLELGGPGVQYLQEDHQLYNVVVTAHAFVMIFFMTMPALIGGFGNFFVPVMIGAADMAFPRLNNISF</sequence>
<dbReference type="GO" id="GO:0020037">
    <property type="term" value="F:heme binding"/>
    <property type="evidence" value="ECO:0007669"/>
    <property type="project" value="InterPro"/>
</dbReference>
<name>A0A137NSC5_CONC2</name>
<dbReference type="Proteomes" id="UP000070444">
    <property type="component" value="Unassembled WGS sequence"/>
</dbReference>
<keyword evidence="1" id="KW-0408">Iron</keyword>
<dbReference type="Gene3D" id="1.20.210.10">
    <property type="entry name" value="Cytochrome c oxidase-like, subunit I domain"/>
    <property type="match status" value="1"/>
</dbReference>
<evidence type="ECO:0000313" key="5">
    <source>
        <dbReference type="Proteomes" id="UP000070444"/>
    </source>
</evidence>
<feature type="domain" description="Cytochrome oxidase subunit I profile" evidence="3">
    <location>
        <begin position="1"/>
        <end position="103"/>
    </location>
</feature>
<keyword evidence="5" id="KW-1185">Reference proteome</keyword>
<comment type="pathway">
    <text evidence="1">Energy metabolism; oxidative phosphorylation.</text>
</comment>
<dbReference type="EC" id="7.1.1.9" evidence="1"/>
<keyword evidence="1" id="KW-0249">Electron transport</keyword>
<dbReference type="OrthoDB" id="2443709at2759"/>
<dbReference type="Pfam" id="PF00115">
    <property type="entry name" value="COX1"/>
    <property type="match status" value="1"/>
</dbReference>
<keyword evidence="1" id="KW-0813">Transport</keyword>
<feature type="transmembrane region" description="Helical" evidence="2">
    <location>
        <begin position="15"/>
        <end position="36"/>
    </location>
</feature>
<evidence type="ECO:0000259" key="3">
    <source>
        <dbReference type="PROSITE" id="PS50855"/>
    </source>
</evidence>
<dbReference type="OMA" id="ITAHAIM"/>
<comment type="similarity">
    <text evidence="1">Belongs to the heme-copper respiratory oxidase family.</text>
</comment>
<gene>
    <name evidence="4" type="ORF">CONCODRAFT_12693</name>
</gene>
<dbReference type="InterPro" id="IPR036927">
    <property type="entry name" value="Cyt_c_oxase-like_su1_sf"/>
</dbReference>
<dbReference type="GO" id="GO:0004129">
    <property type="term" value="F:cytochrome-c oxidase activity"/>
    <property type="evidence" value="ECO:0007669"/>
    <property type="project" value="UniProtKB-EC"/>
</dbReference>
<dbReference type="GO" id="GO:0005743">
    <property type="term" value="C:mitochondrial inner membrane"/>
    <property type="evidence" value="ECO:0007669"/>
    <property type="project" value="UniProtKB-SubCell"/>
</dbReference>
<keyword evidence="1" id="KW-0186">Copper</keyword>
<dbReference type="GO" id="GO:0015990">
    <property type="term" value="P:electron transport coupled proton transport"/>
    <property type="evidence" value="ECO:0007669"/>
    <property type="project" value="TreeGrafter"/>
</dbReference>
<keyword evidence="1" id="KW-0496">Mitochondrion</keyword>
<comment type="subcellular location">
    <subcellularLocation>
        <location evidence="1">Mitochondrion inner membrane</location>
        <topology evidence="1">Multi-pass membrane protein</topology>
    </subcellularLocation>
</comment>